<proteinExistence type="predicted"/>
<dbReference type="Proteomes" id="UP000215902">
    <property type="component" value="Unassembled WGS sequence"/>
</dbReference>
<dbReference type="PROSITE" id="PS51257">
    <property type="entry name" value="PROKAR_LIPOPROTEIN"/>
    <property type="match status" value="1"/>
</dbReference>
<evidence type="ECO:0000313" key="3">
    <source>
        <dbReference type="EMBL" id="PAA60090.1"/>
    </source>
</evidence>
<accession>A0A267EEY2</accession>
<feature type="chain" id="PRO_5012492687" evidence="2">
    <location>
        <begin position="26"/>
        <end position="481"/>
    </location>
</feature>
<dbReference type="SUPFAM" id="SSF52047">
    <property type="entry name" value="RNI-like"/>
    <property type="match status" value="1"/>
</dbReference>
<comment type="caution">
    <text evidence="3">The sequence shown here is derived from an EMBL/GenBank/DDBJ whole genome shotgun (WGS) entry which is preliminary data.</text>
</comment>
<evidence type="ECO:0000256" key="1">
    <source>
        <dbReference type="SAM" id="MobiDB-lite"/>
    </source>
</evidence>
<dbReference type="EMBL" id="NIVC01002193">
    <property type="protein sequence ID" value="PAA60090.1"/>
    <property type="molecule type" value="Genomic_DNA"/>
</dbReference>
<evidence type="ECO:0000313" key="4">
    <source>
        <dbReference type="Proteomes" id="UP000215902"/>
    </source>
</evidence>
<protein>
    <submittedName>
        <fullName evidence="3">Uncharacterized protein</fullName>
    </submittedName>
</protein>
<gene>
    <name evidence="3" type="ORF">BOX15_Mlig005612g3</name>
</gene>
<sequence>MAWLQSRATYLNLMAIACLCYCADCETVAHVFSIGPVNCNLTSSGLPFDREVKVLCSPDKGLHVTLEEGNIERILQRSKESWNEAPRYFELHFINVHLQFPKPRDVAPEQLLTKLQLRQCDIAEMRSEFFKKWLHNTGSVSFQECKFKGFACSDLGRAFSTSQINELQFIDCKWCQQTTIGNITASQMTISQSVAQKDVMLNVNEITLKKNMSITVKSGWQQARLGRIRPAHLVLSGLELSDSLGRDFLRDAKPYSVQLRRCKLPPGASSSLLQNILRVNDLSLRDTDIEDLPLVPISGVELTTLEVRNCRLDKVNFSRLIYASGKLVSLSLVNASIKQLPGSWSRVANGSILSRLNLVDLSNNLIRFVPFVPNGARTSIRITLRSNLAAIHCTAAANSNGSPRKTLKFRRFTETTIQNASLRSTWRACALLKPFANTTPATRTAALNHRRAAKRAAAAKNRTVHPVRRAPPSWPSSLPSW</sequence>
<feature type="signal peptide" evidence="2">
    <location>
        <begin position="1"/>
        <end position="25"/>
    </location>
</feature>
<dbReference type="AlphaFoldDB" id="A0A267EEY2"/>
<reference evidence="3 4" key="1">
    <citation type="submission" date="2017-06" db="EMBL/GenBank/DDBJ databases">
        <title>A platform for efficient transgenesis in Macrostomum lignano, a flatworm model organism for stem cell research.</title>
        <authorList>
            <person name="Berezikov E."/>
        </authorList>
    </citation>
    <scope>NUCLEOTIDE SEQUENCE [LARGE SCALE GENOMIC DNA]</scope>
    <source>
        <strain evidence="3">DV1</strain>
        <tissue evidence="3">Whole organism</tissue>
    </source>
</reference>
<organism evidence="3 4">
    <name type="scientific">Macrostomum lignano</name>
    <dbReference type="NCBI Taxonomy" id="282301"/>
    <lineage>
        <taxon>Eukaryota</taxon>
        <taxon>Metazoa</taxon>
        <taxon>Spiralia</taxon>
        <taxon>Lophotrochozoa</taxon>
        <taxon>Platyhelminthes</taxon>
        <taxon>Rhabditophora</taxon>
        <taxon>Macrostomorpha</taxon>
        <taxon>Macrostomida</taxon>
        <taxon>Macrostomidae</taxon>
        <taxon>Macrostomum</taxon>
    </lineage>
</organism>
<evidence type="ECO:0000256" key="2">
    <source>
        <dbReference type="SAM" id="SignalP"/>
    </source>
</evidence>
<name>A0A267EEY2_9PLAT</name>
<keyword evidence="4" id="KW-1185">Reference proteome</keyword>
<feature type="region of interest" description="Disordered" evidence="1">
    <location>
        <begin position="457"/>
        <end position="481"/>
    </location>
</feature>
<keyword evidence="2" id="KW-0732">Signal</keyword>
<dbReference type="InterPro" id="IPR032675">
    <property type="entry name" value="LRR_dom_sf"/>
</dbReference>
<dbReference type="Gene3D" id="3.80.10.10">
    <property type="entry name" value="Ribonuclease Inhibitor"/>
    <property type="match status" value="1"/>
</dbReference>